<evidence type="ECO:0000256" key="3">
    <source>
        <dbReference type="ARBA" id="ARBA00022723"/>
    </source>
</evidence>
<dbReference type="Pfam" id="PF01427">
    <property type="entry name" value="Peptidase_M15"/>
    <property type="match status" value="1"/>
</dbReference>
<feature type="site" description="Transition state stabilizer" evidence="9">
    <location>
        <position position="67"/>
    </location>
</feature>
<sequence>MVDIRDLVPDIEESIHYAGSDNFTGAPVDGYAAPRCYLRTSAAQALQRVETALRKDGMRLMVWDCYRPARAVQAFVRWAHDLADVRTKALHYPNLDKSALLGDYIAPISGHSKGATVDLTLMRCVPGGKGCLPLDMGTDFDFFDPLANTDSPTATPGQRANRQRLVKAMAAAGFVNYPQEWWHYTLPSAAEPGVIYDVPVE</sequence>
<dbReference type="EMBL" id="SMCS01000004">
    <property type="protein sequence ID" value="TCV93906.1"/>
    <property type="molecule type" value="Genomic_DNA"/>
</dbReference>
<feature type="active site" description="Proton donor/acceptor" evidence="9">
    <location>
        <position position="180"/>
    </location>
</feature>
<evidence type="ECO:0000256" key="9">
    <source>
        <dbReference type="HAMAP-Rule" id="MF_01924"/>
    </source>
</evidence>
<dbReference type="HAMAP" id="MF_01924">
    <property type="entry name" value="A_A_dipeptidase"/>
    <property type="match status" value="1"/>
</dbReference>
<protein>
    <recommendedName>
        <fullName evidence="9 10">D-alanyl-D-alanine dipeptidase</fullName>
        <shortName evidence="9 10">D-Ala-D-Ala dipeptidase</shortName>
        <ecNumber evidence="9 10">3.4.13.22</ecNumber>
    </recommendedName>
</protein>
<evidence type="ECO:0000256" key="4">
    <source>
        <dbReference type="ARBA" id="ARBA00022801"/>
    </source>
</evidence>
<keyword evidence="12" id="KW-1185">Reference proteome</keyword>
<dbReference type="CDD" id="cd14817">
    <property type="entry name" value="D-Ala-D-Ala_dipeptidase_VanX"/>
    <property type="match status" value="1"/>
</dbReference>
<gene>
    <name evidence="9" type="primary">ddpX</name>
    <name evidence="11" type="ORF">EC912_104101</name>
</gene>
<dbReference type="Proteomes" id="UP000295645">
    <property type="component" value="Unassembled WGS sequence"/>
</dbReference>
<keyword evidence="6 9" id="KW-0224">Dipeptidase</keyword>
<keyword evidence="7 9" id="KW-0482">Metalloprotease</keyword>
<organism evidence="11 12">
    <name type="scientific">Luteibacter rhizovicinus</name>
    <dbReference type="NCBI Taxonomy" id="242606"/>
    <lineage>
        <taxon>Bacteria</taxon>
        <taxon>Pseudomonadati</taxon>
        <taxon>Pseudomonadota</taxon>
        <taxon>Gammaproteobacteria</taxon>
        <taxon>Lysobacterales</taxon>
        <taxon>Rhodanobacteraceae</taxon>
        <taxon>Luteibacter</taxon>
    </lineage>
</organism>
<keyword evidence="2 9" id="KW-0645">Protease</keyword>
<dbReference type="PANTHER" id="PTHR43126:SF1">
    <property type="entry name" value="D-ALANYL-D-ALANINE DIPEPTIDASE"/>
    <property type="match status" value="1"/>
</dbReference>
<feature type="binding site" evidence="9">
    <location>
        <position position="118"/>
    </location>
    <ligand>
        <name>Zn(2+)</name>
        <dbReference type="ChEBI" id="CHEBI:29105"/>
        <note>catalytic</note>
    </ligand>
</feature>
<feature type="binding site" evidence="9">
    <location>
        <position position="183"/>
    </location>
    <ligand>
        <name>Zn(2+)</name>
        <dbReference type="ChEBI" id="CHEBI:29105"/>
        <note>catalytic</note>
    </ligand>
</feature>
<evidence type="ECO:0000256" key="10">
    <source>
        <dbReference type="PIRNR" id="PIRNR026671"/>
    </source>
</evidence>
<dbReference type="GO" id="GO:0071555">
    <property type="term" value="P:cell wall organization"/>
    <property type="evidence" value="ECO:0007669"/>
    <property type="project" value="UniProtKB-KW"/>
</dbReference>
<keyword evidence="5 9" id="KW-0862">Zinc</keyword>
<accession>A0A4R3YNJ5</accession>
<evidence type="ECO:0000256" key="7">
    <source>
        <dbReference type="ARBA" id="ARBA00023049"/>
    </source>
</evidence>
<evidence type="ECO:0000256" key="2">
    <source>
        <dbReference type="ARBA" id="ARBA00022670"/>
    </source>
</evidence>
<dbReference type="Gene3D" id="3.30.1380.10">
    <property type="match status" value="1"/>
</dbReference>
<proteinExistence type="inferred from homology"/>
<feature type="binding site" evidence="9">
    <location>
        <position position="111"/>
    </location>
    <ligand>
        <name>Zn(2+)</name>
        <dbReference type="ChEBI" id="CHEBI:29105"/>
        <note>catalytic</note>
    </ligand>
</feature>
<dbReference type="InterPro" id="IPR000755">
    <property type="entry name" value="A_A_dipeptidase"/>
</dbReference>
<comment type="caution">
    <text evidence="11">The sequence shown here is derived from an EMBL/GenBank/DDBJ whole genome shotgun (WGS) entry which is preliminary data.</text>
</comment>
<evidence type="ECO:0000256" key="5">
    <source>
        <dbReference type="ARBA" id="ARBA00022833"/>
    </source>
</evidence>
<evidence type="ECO:0000313" key="12">
    <source>
        <dbReference type="Proteomes" id="UP000295645"/>
    </source>
</evidence>
<evidence type="ECO:0000313" key="11">
    <source>
        <dbReference type="EMBL" id="TCV93906.1"/>
    </source>
</evidence>
<dbReference type="PIRSF" id="PIRSF026671">
    <property type="entry name" value="AA_dipeptidase"/>
    <property type="match status" value="1"/>
</dbReference>
<evidence type="ECO:0000256" key="1">
    <source>
        <dbReference type="ARBA" id="ARBA00001362"/>
    </source>
</evidence>
<comment type="cofactor">
    <cofactor evidence="9">
        <name>Zn(2+)</name>
        <dbReference type="ChEBI" id="CHEBI:29105"/>
    </cofactor>
    <text evidence="9">Binds 1 zinc ion per subunit.</text>
</comment>
<name>A0A4R3YNJ5_9GAMM</name>
<keyword evidence="3 9" id="KW-0479">Metal-binding</keyword>
<dbReference type="GO" id="GO:0006508">
    <property type="term" value="P:proteolysis"/>
    <property type="evidence" value="ECO:0007669"/>
    <property type="project" value="UniProtKB-KW"/>
</dbReference>
<dbReference type="EC" id="3.4.13.22" evidence="9 10"/>
<comment type="function">
    <text evidence="9 10">Catalyzes hydrolysis of the D-alanyl-D-alanine dipeptide.</text>
</comment>
<keyword evidence="4 9" id="KW-0378">Hydrolase</keyword>
<comment type="similarity">
    <text evidence="9 10">Belongs to the peptidase M15D family.</text>
</comment>
<comment type="catalytic activity">
    <reaction evidence="1 9 10">
        <text>D-alanyl-D-alanine + H2O = 2 D-alanine</text>
        <dbReference type="Rhea" id="RHEA:20661"/>
        <dbReference type="ChEBI" id="CHEBI:15377"/>
        <dbReference type="ChEBI" id="CHEBI:57416"/>
        <dbReference type="ChEBI" id="CHEBI:57822"/>
        <dbReference type="EC" id="3.4.13.22"/>
    </reaction>
</comment>
<dbReference type="GO" id="GO:0008270">
    <property type="term" value="F:zinc ion binding"/>
    <property type="evidence" value="ECO:0007669"/>
    <property type="project" value="UniProtKB-UniRule"/>
</dbReference>
<evidence type="ECO:0000256" key="6">
    <source>
        <dbReference type="ARBA" id="ARBA00022997"/>
    </source>
</evidence>
<reference evidence="11 12" key="1">
    <citation type="submission" date="2019-03" db="EMBL/GenBank/DDBJ databases">
        <title>Above-ground endophytic microbial communities from plants in different locations in the United States.</title>
        <authorList>
            <person name="Frank C."/>
        </authorList>
    </citation>
    <scope>NUCLEOTIDE SEQUENCE [LARGE SCALE GENOMIC DNA]</scope>
    <source>
        <strain evidence="11 12">LP_13_YM</strain>
    </source>
</reference>
<dbReference type="AlphaFoldDB" id="A0A4R3YNJ5"/>
<dbReference type="PANTHER" id="PTHR43126">
    <property type="entry name" value="D-ALANYL-D-ALANINE DIPEPTIDASE"/>
    <property type="match status" value="1"/>
</dbReference>
<evidence type="ECO:0000256" key="8">
    <source>
        <dbReference type="ARBA" id="ARBA00023316"/>
    </source>
</evidence>
<dbReference type="GO" id="GO:0160237">
    <property type="term" value="F:D-Ala-D-Ala dipeptidase activity"/>
    <property type="evidence" value="ECO:0007669"/>
    <property type="project" value="UniProtKB-EC"/>
</dbReference>
<dbReference type="SUPFAM" id="SSF55166">
    <property type="entry name" value="Hedgehog/DD-peptidase"/>
    <property type="match status" value="1"/>
</dbReference>
<keyword evidence="8 10" id="KW-0961">Cell wall biogenesis/degradation</keyword>
<dbReference type="GO" id="GO:0008237">
    <property type="term" value="F:metallopeptidase activity"/>
    <property type="evidence" value="ECO:0007669"/>
    <property type="project" value="UniProtKB-KW"/>
</dbReference>
<dbReference type="InterPro" id="IPR009045">
    <property type="entry name" value="Zn_M74/Hedgehog-like"/>
</dbReference>